<evidence type="ECO:0000313" key="3">
    <source>
        <dbReference type="Proteomes" id="UP001519272"/>
    </source>
</evidence>
<accession>A0ABS4FS91</accession>
<keyword evidence="1" id="KW-0812">Transmembrane</keyword>
<feature type="transmembrane region" description="Helical" evidence="1">
    <location>
        <begin position="135"/>
        <end position="160"/>
    </location>
</feature>
<dbReference type="Proteomes" id="UP001519272">
    <property type="component" value="Unassembled WGS sequence"/>
</dbReference>
<feature type="transmembrane region" description="Helical" evidence="1">
    <location>
        <begin position="172"/>
        <end position="192"/>
    </location>
</feature>
<dbReference type="SUPFAM" id="SSF158560">
    <property type="entry name" value="BH3980-like"/>
    <property type="match status" value="1"/>
</dbReference>
<feature type="transmembrane region" description="Helical" evidence="1">
    <location>
        <begin position="96"/>
        <end position="115"/>
    </location>
</feature>
<keyword evidence="1" id="KW-1133">Transmembrane helix</keyword>
<dbReference type="RefSeq" id="WP_210089067.1">
    <property type="nucleotide sequence ID" value="NZ_JAGGKG010000008.1"/>
</dbReference>
<comment type="caution">
    <text evidence="2">The sequence shown here is derived from an EMBL/GenBank/DDBJ whole genome shotgun (WGS) entry which is preliminary data.</text>
</comment>
<keyword evidence="3" id="KW-1185">Reference proteome</keyword>
<evidence type="ECO:0000256" key="1">
    <source>
        <dbReference type="SAM" id="Phobius"/>
    </source>
</evidence>
<evidence type="ECO:0000313" key="2">
    <source>
        <dbReference type="EMBL" id="MBP1905452.1"/>
    </source>
</evidence>
<sequence length="224" mass="25415">MYKETKELRKLNNKLDKKLTPENNKVLTDIIVYLRGAKISEYNQELIRQDLLEMVLSAQERGEDIASVIGEDYKSFADNIVANVPKLTWKDRMIELLDIILLSSSILGLIFLVTSKDTFSIVRNWFAGEPTKYSISISLGALIAYGLIIICSILLIHLVTKTSFDYSSKRNIIRIALLDVVFVAVTVLLAWVGRNTVFTLHFAIVCSLVVVLFVSHKVLERYCK</sequence>
<dbReference type="PANTHER" id="PTHR41307:SF1">
    <property type="entry name" value="MEMBRANE PROTEIN"/>
    <property type="match status" value="1"/>
</dbReference>
<dbReference type="Pfam" id="PF06304">
    <property type="entry name" value="DUF1048"/>
    <property type="match status" value="1"/>
</dbReference>
<organism evidence="2 3">
    <name type="scientific">Paenibacillus turicensis</name>
    <dbReference type="NCBI Taxonomy" id="160487"/>
    <lineage>
        <taxon>Bacteria</taxon>
        <taxon>Bacillati</taxon>
        <taxon>Bacillota</taxon>
        <taxon>Bacilli</taxon>
        <taxon>Bacillales</taxon>
        <taxon>Paenibacillaceae</taxon>
        <taxon>Paenibacillus</taxon>
    </lineage>
</organism>
<dbReference type="Gene3D" id="1.10.1900.10">
    <property type="entry name" value="c-terminal domain of poly(a) binding protein"/>
    <property type="match status" value="1"/>
</dbReference>
<gene>
    <name evidence="2" type="ORF">J2Z32_002082</name>
</gene>
<proteinExistence type="predicted"/>
<dbReference type="PANTHER" id="PTHR41307">
    <property type="entry name" value="MEMBRANE PROTEIN-RELATED"/>
    <property type="match status" value="1"/>
</dbReference>
<feature type="transmembrane region" description="Helical" evidence="1">
    <location>
        <begin position="198"/>
        <end position="219"/>
    </location>
</feature>
<dbReference type="EMBL" id="JAGGKG010000008">
    <property type="protein sequence ID" value="MBP1905452.1"/>
    <property type="molecule type" value="Genomic_DNA"/>
</dbReference>
<keyword evidence="1" id="KW-0472">Membrane</keyword>
<name>A0ABS4FS91_9BACL</name>
<dbReference type="InterPro" id="IPR008316">
    <property type="entry name" value="UCP029876"/>
</dbReference>
<reference evidence="2 3" key="1">
    <citation type="submission" date="2021-03" db="EMBL/GenBank/DDBJ databases">
        <title>Genomic Encyclopedia of Type Strains, Phase IV (KMG-IV): sequencing the most valuable type-strain genomes for metagenomic binning, comparative biology and taxonomic classification.</title>
        <authorList>
            <person name="Goeker M."/>
        </authorList>
    </citation>
    <scope>NUCLEOTIDE SEQUENCE [LARGE SCALE GENOMIC DNA]</scope>
    <source>
        <strain evidence="2 3">DSM 14349</strain>
    </source>
</reference>
<protein>
    <submittedName>
        <fullName evidence="2">DNA-binding ferritin-like protein (Dps family)</fullName>
    </submittedName>
</protein>